<dbReference type="EMBL" id="FXAW01000006">
    <property type="protein sequence ID" value="SMG42639.1"/>
    <property type="molecule type" value="Genomic_DNA"/>
</dbReference>
<reference evidence="3" key="1">
    <citation type="submission" date="2017-04" db="EMBL/GenBank/DDBJ databases">
        <authorList>
            <person name="Varghese N."/>
            <person name="Submissions S."/>
        </authorList>
    </citation>
    <scope>NUCLEOTIDE SEQUENCE [LARGE SCALE GENOMIC DNA]</scope>
    <source>
        <strain evidence="3">DSM 4125</strain>
    </source>
</reference>
<dbReference type="Pfam" id="PF06114">
    <property type="entry name" value="Peptidase_M78"/>
    <property type="match status" value="1"/>
</dbReference>
<accession>A0A1X7KMR5</accession>
<dbReference type="RefSeq" id="WP_085518071.1">
    <property type="nucleotide sequence ID" value="NZ_FXAW01000006.1"/>
</dbReference>
<dbReference type="AlphaFoldDB" id="A0A1X7KMR5"/>
<proteinExistence type="predicted"/>
<sequence length="168" mass="19000">MINFDKIDIESAKLLKLTKQEKPSIDVTEIANRLGINIIRKSLGNDLSGVLVLKGDNHSVIGIDIAQGPQRERFTIAHELGHYILHRKLKSTFIDEKITFTRGNAKGIHEVEANAFAASLLMPKFLLEKNILSFESKEIGEEQIEELAKEYKVSNIAMTYRLTNLRLI</sequence>
<feature type="domain" description="IrrE N-terminal-like" evidence="1">
    <location>
        <begin position="31"/>
        <end position="163"/>
    </location>
</feature>
<evidence type="ECO:0000313" key="3">
    <source>
        <dbReference type="Proteomes" id="UP000193804"/>
    </source>
</evidence>
<dbReference type="InterPro" id="IPR052345">
    <property type="entry name" value="Rad_response_metalloprotease"/>
</dbReference>
<evidence type="ECO:0000259" key="1">
    <source>
        <dbReference type="Pfam" id="PF06114"/>
    </source>
</evidence>
<evidence type="ECO:0000313" key="2">
    <source>
        <dbReference type="EMBL" id="SMG42639.1"/>
    </source>
</evidence>
<organism evidence="2 3">
    <name type="scientific">Marivirga sericea</name>
    <dbReference type="NCBI Taxonomy" id="1028"/>
    <lineage>
        <taxon>Bacteria</taxon>
        <taxon>Pseudomonadati</taxon>
        <taxon>Bacteroidota</taxon>
        <taxon>Cytophagia</taxon>
        <taxon>Cytophagales</taxon>
        <taxon>Marivirgaceae</taxon>
        <taxon>Marivirga</taxon>
    </lineage>
</organism>
<dbReference type="Proteomes" id="UP000193804">
    <property type="component" value="Unassembled WGS sequence"/>
</dbReference>
<keyword evidence="3" id="KW-1185">Reference proteome</keyword>
<gene>
    <name evidence="2" type="ORF">SAMN05661096_02912</name>
</gene>
<dbReference type="PANTHER" id="PTHR43236:SF1">
    <property type="entry name" value="BLL7220 PROTEIN"/>
    <property type="match status" value="1"/>
</dbReference>
<dbReference type="PANTHER" id="PTHR43236">
    <property type="entry name" value="ANTITOXIN HIGA1"/>
    <property type="match status" value="1"/>
</dbReference>
<dbReference type="InterPro" id="IPR010359">
    <property type="entry name" value="IrrE_HExxH"/>
</dbReference>
<dbReference type="Gene3D" id="1.10.10.2910">
    <property type="match status" value="1"/>
</dbReference>
<protein>
    <recommendedName>
        <fullName evidence="1">IrrE N-terminal-like domain-containing protein</fullName>
    </recommendedName>
</protein>
<dbReference type="OrthoDB" id="9794834at2"/>
<name>A0A1X7KMR5_9BACT</name>